<feature type="domain" description="Ribosomal RNA small subunit methyltransferase E PUA-like" evidence="14">
    <location>
        <begin position="27"/>
        <end position="69"/>
    </location>
</feature>
<comment type="subcellular location">
    <subcellularLocation>
        <location evidence="1 12">Cytoplasm</location>
    </subcellularLocation>
</comment>
<evidence type="ECO:0000256" key="11">
    <source>
        <dbReference type="ARBA" id="ARBA00047944"/>
    </source>
</evidence>
<dbReference type="CDD" id="cd18084">
    <property type="entry name" value="RsmE-like"/>
    <property type="match status" value="1"/>
</dbReference>
<dbReference type="InterPro" id="IPR006700">
    <property type="entry name" value="RsmE"/>
</dbReference>
<keyword evidence="6 12" id="KW-0698">rRNA processing</keyword>
<keyword evidence="9 12" id="KW-0949">S-adenosyl-L-methionine</keyword>
<dbReference type="Proteomes" id="UP000298688">
    <property type="component" value="Chromosome"/>
</dbReference>
<dbReference type="GO" id="GO:0070475">
    <property type="term" value="P:rRNA base methylation"/>
    <property type="evidence" value="ECO:0007669"/>
    <property type="project" value="TreeGrafter"/>
</dbReference>
<evidence type="ECO:0000256" key="10">
    <source>
        <dbReference type="ARBA" id="ARBA00025699"/>
    </source>
</evidence>
<dbReference type="SUPFAM" id="SSF75217">
    <property type="entry name" value="alpha/beta knot"/>
    <property type="match status" value="1"/>
</dbReference>
<evidence type="ECO:0000256" key="8">
    <source>
        <dbReference type="ARBA" id="ARBA00022679"/>
    </source>
</evidence>
<dbReference type="Gene3D" id="2.40.240.20">
    <property type="entry name" value="Hypothetical PUA domain-like, domain 1"/>
    <property type="match status" value="1"/>
</dbReference>
<feature type="domain" description="Ribosomal RNA small subunit methyltransferase E methyltransferase" evidence="13">
    <location>
        <begin position="77"/>
        <end position="239"/>
    </location>
</feature>
<comment type="similarity">
    <text evidence="2 12">Belongs to the RNA methyltransferase RsmE family.</text>
</comment>
<evidence type="ECO:0000256" key="1">
    <source>
        <dbReference type="ARBA" id="ARBA00004496"/>
    </source>
</evidence>
<dbReference type="NCBIfam" id="TIGR00046">
    <property type="entry name" value="RsmE family RNA methyltransferase"/>
    <property type="match status" value="1"/>
</dbReference>
<keyword evidence="7 12" id="KW-0489">Methyltransferase</keyword>
<dbReference type="GO" id="GO:0070042">
    <property type="term" value="F:rRNA (uridine-N3-)-methyltransferase activity"/>
    <property type="evidence" value="ECO:0007669"/>
    <property type="project" value="TreeGrafter"/>
</dbReference>
<dbReference type="RefSeq" id="WP_158337353.1">
    <property type="nucleotide sequence ID" value="NZ_CP034858.1"/>
</dbReference>
<evidence type="ECO:0000259" key="13">
    <source>
        <dbReference type="Pfam" id="PF04452"/>
    </source>
</evidence>
<dbReference type="SUPFAM" id="SSF88697">
    <property type="entry name" value="PUA domain-like"/>
    <property type="match status" value="1"/>
</dbReference>
<reference evidence="15 16" key="1">
    <citation type="submission" date="2018-12" db="EMBL/GenBank/DDBJ databases">
        <authorList>
            <person name="Chong R.A."/>
        </authorList>
    </citation>
    <scope>NUCLEOTIDE SEQUENCE [LARGE SCALE GENOMIC DNA]</scope>
    <source>
        <strain evidence="15 16">Rpa</strain>
    </source>
</reference>
<evidence type="ECO:0000256" key="2">
    <source>
        <dbReference type="ARBA" id="ARBA00005528"/>
    </source>
</evidence>
<comment type="function">
    <text evidence="10 12">Specifically methylates the N3 position of the uracil ring of uridine 1498 (m3U1498) in 16S rRNA. Acts on the fully assembled 30S ribosomal subunit.</text>
</comment>
<dbReference type="GO" id="GO:0005737">
    <property type="term" value="C:cytoplasm"/>
    <property type="evidence" value="ECO:0007669"/>
    <property type="project" value="UniProtKB-SubCell"/>
</dbReference>
<dbReference type="AlphaFoldDB" id="A0A4D6YEV3"/>
<dbReference type="InterPro" id="IPR029028">
    <property type="entry name" value="Alpha/beta_knot_MTases"/>
</dbReference>
<evidence type="ECO:0000256" key="7">
    <source>
        <dbReference type="ARBA" id="ARBA00022603"/>
    </source>
</evidence>
<name>A0A4D6YEV3_BUCRP</name>
<dbReference type="Pfam" id="PF04452">
    <property type="entry name" value="Methyltrans_RNA"/>
    <property type="match status" value="1"/>
</dbReference>
<evidence type="ECO:0000313" key="16">
    <source>
        <dbReference type="Proteomes" id="UP000298688"/>
    </source>
</evidence>
<evidence type="ECO:0000256" key="4">
    <source>
        <dbReference type="ARBA" id="ARBA00013673"/>
    </source>
</evidence>
<dbReference type="EC" id="2.1.1.193" evidence="3 12"/>
<proteinExistence type="inferred from homology"/>
<dbReference type="InterPro" id="IPR015947">
    <property type="entry name" value="PUA-like_sf"/>
</dbReference>
<dbReference type="OrthoDB" id="9815641at2"/>
<keyword evidence="8 12" id="KW-0808">Transferase</keyword>
<dbReference type="EMBL" id="CP034858">
    <property type="protein sequence ID" value="QCI25041.1"/>
    <property type="molecule type" value="Genomic_DNA"/>
</dbReference>
<dbReference type="NCBIfam" id="NF008692">
    <property type="entry name" value="PRK11713.1-5"/>
    <property type="match status" value="1"/>
</dbReference>
<evidence type="ECO:0000256" key="3">
    <source>
        <dbReference type="ARBA" id="ARBA00012328"/>
    </source>
</evidence>
<accession>A0A4D6YEV3</accession>
<reference evidence="15 16" key="2">
    <citation type="submission" date="2019-05" db="EMBL/GenBank/DDBJ databases">
        <title>Genome evolution of the obligate endosymbiont Buchnera aphidicola.</title>
        <authorList>
            <person name="Moran N.A."/>
        </authorList>
    </citation>
    <scope>NUCLEOTIDE SEQUENCE [LARGE SCALE GENOMIC DNA]</scope>
    <source>
        <strain evidence="15 16">Rpa</strain>
    </source>
</reference>
<keyword evidence="5 12" id="KW-0963">Cytoplasm</keyword>
<sequence>MKKRIPRIYIEDYLNINQVISLSKSHTHYVKRVLRMEKKDKLEIFNNTNCIFFSEIIEINSKILKIIILKKQIKNLESPLSMHLGQVMSKNEKMNFSIQKSVELGVNTITPLFSEYCNIQENLICFSKKHIHWKNIAISACQQCNRNNIPEIKSPEHMLTWCKKIYDNEIKIVFDPNAILTINEIPKKINFVRFLIGCEGGFSSLEIEEIIKYGFIPIKLGPRILRTETAVIAAITALQIKFGDLS</sequence>
<evidence type="ECO:0000313" key="15">
    <source>
        <dbReference type="EMBL" id="QCI25041.1"/>
    </source>
</evidence>
<evidence type="ECO:0000259" key="14">
    <source>
        <dbReference type="Pfam" id="PF20260"/>
    </source>
</evidence>
<dbReference type="PANTHER" id="PTHR30027">
    <property type="entry name" value="RIBOSOMAL RNA SMALL SUBUNIT METHYLTRANSFERASE E"/>
    <property type="match status" value="1"/>
</dbReference>
<dbReference type="InterPro" id="IPR046887">
    <property type="entry name" value="RsmE_PUA-like"/>
</dbReference>
<evidence type="ECO:0000256" key="5">
    <source>
        <dbReference type="ARBA" id="ARBA00022490"/>
    </source>
</evidence>
<dbReference type="Pfam" id="PF20260">
    <property type="entry name" value="PUA_4"/>
    <property type="match status" value="1"/>
</dbReference>
<dbReference type="PIRSF" id="PIRSF015601">
    <property type="entry name" value="MTase_slr0722"/>
    <property type="match status" value="1"/>
</dbReference>
<dbReference type="InterPro" id="IPR046886">
    <property type="entry name" value="RsmE_MTase_dom"/>
</dbReference>
<dbReference type="PANTHER" id="PTHR30027:SF3">
    <property type="entry name" value="16S RRNA (URACIL(1498)-N(3))-METHYLTRANSFERASE"/>
    <property type="match status" value="1"/>
</dbReference>
<comment type="catalytic activity">
    <reaction evidence="11 12">
        <text>uridine(1498) in 16S rRNA + S-adenosyl-L-methionine = N(3)-methyluridine(1498) in 16S rRNA + S-adenosyl-L-homocysteine + H(+)</text>
        <dbReference type="Rhea" id="RHEA:42920"/>
        <dbReference type="Rhea" id="RHEA-COMP:10283"/>
        <dbReference type="Rhea" id="RHEA-COMP:10284"/>
        <dbReference type="ChEBI" id="CHEBI:15378"/>
        <dbReference type="ChEBI" id="CHEBI:57856"/>
        <dbReference type="ChEBI" id="CHEBI:59789"/>
        <dbReference type="ChEBI" id="CHEBI:65315"/>
        <dbReference type="ChEBI" id="CHEBI:74502"/>
        <dbReference type="EC" id="2.1.1.193"/>
    </reaction>
</comment>
<evidence type="ECO:0000256" key="9">
    <source>
        <dbReference type="ARBA" id="ARBA00022691"/>
    </source>
</evidence>
<protein>
    <recommendedName>
        <fullName evidence="4 12">Ribosomal RNA small subunit methyltransferase E</fullName>
        <ecNumber evidence="3 12">2.1.1.193</ecNumber>
    </recommendedName>
</protein>
<dbReference type="Gene3D" id="3.40.1280.10">
    <property type="match status" value="1"/>
</dbReference>
<evidence type="ECO:0000256" key="6">
    <source>
        <dbReference type="ARBA" id="ARBA00022552"/>
    </source>
</evidence>
<gene>
    <name evidence="15" type="ORF">D9V76_02090</name>
</gene>
<organism evidence="15 16">
    <name type="scientific">Buchnera aphidicola subsp. Rhopalosiphum padi</name>
    <dbReference type="NCBI Taxonomy" id="98793"/>
    <lineage>
        <taxon>Bacteria</taxon>
        <taxon>Pseudomonadati</taxon>
        <taxon>Pseudomonadota</taxon>
        <taxon>Gammaproteobacteria</taxon>
        <taxon>Enterobacterales</taxon>
        <taxon>Erwiniaceae</taxon>
        <taxon>Buchnera</taxon>
    </lineage>
</organism>
<dbReference type="InterPro" id="IPR029026">
    <property type="entry name" value="tRNA_m1G_MTases_N"/>
</dbReference>
<evidence type="ECO:0000256" key="12">
    <source>
        <dbReference type="PIRNR" id="PIRNR015601"/>
    </source>
</evidence>